<dbReference type="AlphaFoldDB" id="A0AAD8DK79"/>
<accession>A0AAD8DK79</accession>
<evidence type="ECO:0000313" key="1">
    <source>
        <dbReference type="EMBL" id="KAJ8703825.1"/>
    </source>
</evidence>
<keyword evidence="2" id="KW-1185">Reference proteome</keyword>
<evidence type="ECO:0000313" key="2">
    <source>
        <dbReference type="Proteomes" id="UP001231518"/>
    </source>
</evidence>
<protein>
    <submittedName>
        <fullName evidence="1">Uncharacterized protein</fullName>
    </submittedName>
</protein>
<dbReference type="EMBL" id="JARGEI010000032">
    <property type="protein sequence ID" value="KAJ8703825.1"/>
    <property type="molecule type" value="Genomic_DNA"/>
</dbReference>
<proteinExistence type="predicted"/>
<comment type="caution">
    <text evidence="1">The sequence shown here is derived from an EMBL/GenBank/DDBJ whole genome shotgun (WGS) entry which is preliminary data.</text>
</comment>
<sequence length="99" mass="11367">MTPPTAPTSTSNAEKNATLTKAEKKLKRRARKRELLLKKIELAVKSINATVAEVPLDERDSIDDEEDNIFNSTLIFERHCGTFQVNYESRIDLNDLRYE</sequence>
<name>A0AAD8DK79_MYTSE</name>
<dbReference type="Proteomes" id="UP001231518">
    <property type="component" value="Chromosome 31"/>
</dbReference>
<reference evidence="1" key="1">
    <citation type="submission" date="2023-03" db="EMBL/GenBank/DDBJ databases">
        <title>Chromosome-level genomes of two armyworms, Mythimna separata and Mythimna loreyi, provide insights into the biosynthesis and reception of sex pheromones.</title>
        <authorList>
            <person name="Zhao H."/>
        </authorList>
    </citation>
    <scope>NUCLEOTIDE SEQUENCE</scope>
    <source>
        <strain evidence="1">BeijingLab</strain>
        <tissue evidence="1">Pupa</tissue>
    </source>
</reference>
<organism evidence="1 2">
    <name type="scientific">Mythimna separata</name>
    <name type="common">Oriental armyworm</name>
    <name type="synonym">Pseudaletia separata</name>
    <dbReference type="NCBI Taxonomy" id="271217"/>
    <lineage>
        <taxon>Eukaryota</taxon>
        <taxon>Metazoa</taxon>
        <taxon>Ecdysozoa</taxon>
        <taxon>Arthropoda</taxon>
        <taxon>Hexapoda</taxon>
        <taxon>Insecta</taxon>
        <taxon>Pterygota</taxon>
        <taxon>Neoptera</taxon>
        <taxon>Endopterygota</taxon>
        <taxon>Lepidoptera</taxon>
        <taxon>Glossata</taxon>
        <taxon>Ditrysia</taxon>
        <taxon>Noctuoidea</taxon>
        <taxon>Noctuidae</taxon>
        <taxon>Noctuinae</taxon>
        <taxon>Hadenini</taxon>
        <taxon>Mythimna</taxon>
    </lineage>
</organism>
<gene>
    <name evidence="1" type="ORF">PYW07_013119</name>
</gene>